<proteinExistence type="predicted"/>
<organism evidence="3">
    <name type="scientific">Gongylonema pulchrum</name>
    <dbReference type="NCBI Taxonomy" id="637853"/>
    <lineage>
        <taxon>Eukaryota</taxon>
        <taxon>Metazoa</taxon>
        <taxon>Ecdysozoa</taxon>
        <taxon>Nematoda</taxon>
        <taxon>Chromadorea</taxon>
        <taxon>Rhabditida</taxon>
        <taxon>Spirurina</taxon>
        <taxon>Spiruromorpha</taxon>
        <taxon>Spiruroidea</taxon>
        <taxon>Gongylonematidae</taxon>
        <taxon>Gongylonema</taxon>
    </lineage>
</organism>
<dbReference type="AlphaFoldDB" id="A0A183EIX5"/>
<accession>A0A183EIX5</accession>
<evidence type="ECO:0000313" key="3">
    <source>
        <dbReference type="WBParaSite" id="GPUH_0002094101-mRNA-1"/>
    </source>
</evidence>
<dbReference type="EMBL" id="UYRT01091456">
    <property type="protein sequence ID" value="VDN37114.1"/>
    <property type="molecule type" value="Genomic_DNA"/>
</dbReference>
<dbReference type="WBParaSite" id="GPUH_0002094101-mRNA-1">
    <property type="protein sequence ID" value="GPUH_0002094101-mRNA-1"/>
    <property type="gene ID" value="GPUH_0002094101"/>
</dbReference>
<evidence type="ECO:0000313" key="1">
    <source>
        <dbReference type="EMBL" id="VDN37114.1"/>
    </source>
</evidence>
<dbReference type="Proteomes" id="UP000271098">
    <property type="component" value="Unassembled WGS sequence"/>
</dbReference>
<keyword evidence="2" id="KW-1185">Reference proteome</keyword>
<reference evidence="3" key="1">
    <citation type="submission" date="2016-06" db="UniProtKB">
        <authorList>
            <consortium name="WormBaseParasite"/>
        </authorList>
    </citation>
    <scope>IDENTIFICATION</scope>
</reference>
<protein>
    <submittedName>
        <fullName evidence="3">RNA polymerase sigma factor RpoS</fullName>
    </submittedName>
</protein>
<sequence>MAASVPADDGDIRIEEDDVLDNGSDLMTASEDPVSFSVNYYKLQKHHVL</sequence>
<evidence type="ECO:0000313" key="2">
    <source>
        <dbReference type="Proteomes" id="UP000271098"/>
    </source>
</evidence>
<gene>
    <name evidence="1" type="ORF">GPUH_LOCUS20919</name>
</gene>
<name>A0A183EIX5_9BILA</name>
<reference evidence="1 2" key="2">
    <citation type="submission" date="2018-11" db="EMBL/GenBank/DDBJ databases">
        <authorList>
            <consortium name="Pathogen Informatics"/>
        </authorList>
    </citation>
    <scope>NUCLEOTIDE SEQUENCE [LARGE SCALE GENOMIC DNA]</scope>
</reference>